<keyword evidence="3 8" id="KW-0479">Metal-binding</keyword>
<gene>
    <name evidence="8" type="primary">pqqE</name>
    <name evidence="10" type="ORF">BU204_01245</name>
</gene>
<dbReference type="EMBL" id="MSIE01000001">
    <property type="protein sequence ID" value="OLF19665.1"/>
    <property type="molecule type" value="Genomic_DNA"/>
</dbReference>
<dbReference type="Gene3D" id="3.20.20.70">
    <property type="entry name" value="Aldolase class I"/>
    <property type="match status" value="1"/>
</dbReference>
<feature type="binding site" evidence="8">
    <location>
        <position position="21"/>
    </location>
    <ligand>
        <name>[4Fe-4S] cluster</name>
        <dbReference type="ChEBI" id="CHEBI:49883"/>
        <note>4Fe-4S-S-AdoMet</note>
    </ligand>
</feature>
<dbReference type="SMART" id="SM00729">
    <property type="entry name" value="Elp3"/>
    <property type="match status" value="1"/>
</dbReference>
<keyword evidence="2 8" id="KW-0949">S-adenosyl-L-methionine</keyword>
<dbReference type="SFLD" id="SFLDG01386">
    <property type="entry name" value="main_SPASM_domain-containing"/>
    <property type="match status" value="1"/>
</dbReference>
<dbReference type="SFLD" id="SFLDF00280">
    <property type="entry name" value="coenzyme_PQQ_synthesis_protein"/>
    <property type="match status" value="1"/>
</dbReference>
<dbReference type="PANTHER" id="PTHR11228">
    <property type="entry name" value="RADICAL SAM DOMAIN PROTEIN"/>
    <property type="match status" value="1"/>
</dbReference>
<dbReference type="PROSITE" id="PS51918">
    <property type="entry name" value="RADICAL_SAM"/>
    <property type="match status" value="1"/>
</dbReference>
<dbReference type="NCBIfam" id="TIGR04085">
    <property type="entry name" value="rSAM_more_4Fe4S"/>
    <property type="match status" value="1"/>
</dbReference>
<organism evidence="10 11">
    <name type="scientific">Actinophytocola xanthii</name>
    <dbReference type="NCBI Taxonomy" id="1912961"/>
    <lineage>
        <taxon>Bacteria</taxon>
        <taxon>Bacillati</taxon>
        <taxon>Actinomycetota</taxon>
        <taxon>Actinomycetes</taxon>
        <taxon>Pseudonocardiales</taxon>
        <taxon>Pseudonocardiaceae</taxon>
    </lineage>
</organism>
<dbReference type="InterPro" id="IPR006638">
    <property type="entry name" value="Elp3/MiaA/NifB-like_rSAM"/>
</dbReference>
<evidence type="ECO:0000313" key="11">
    <source>
        <dbReference type="Proteomes" id="UP000185596"/>
    </source>
</evidence>
<evidence type="ECO:0000259" key="9">
    <source>
        <dbReference type="PROSITE" id="PS51918"/>
    </source>
</evidence>
<keyword evidence="4 8" id="KW-0884">PQQ biosynthesis</keyword>
<evidence type="ECO:0000256" key="4">
    <source>
        <dbReference type="ARBA" id="ARBA00022905"/>
    </source>
</evidence>
<dbReference type="Pfam" id="PF04055">
    <property type="entry name" value="Radical_SAM"/>
    <property type="match status" value="1"/>
</dbReference>
<dbReference type="NCBIfam" id="TIGR02109">
    <property type="entry name" value="PQQ_syn_pqqE"/>
    <property type="match status" value="1"/>
</dbReference>
<dbReference type="Pfam" id="PF13186">
    <property type="entry name" value="SPASM"/>
    <property type="match status" value="1"/>
</dbReference>
<reference evidence="10 11" key="1">
    <citation type="submission" date="2016-12" db="EMBL/GenBank/DDBJ databases">
        <title>The draft genome sequence of Actinophytocola sp. 11-183.</title>
        <authorList>
            <person name="Wang W."/>
            <person name="Yuan L."/>
        </authorList>
    </citation>
    <scope>NUCLEOTIDE SEQUENCE [LARGE SCALE GENOMIC DNA]</scope>
    <source>
        <strain evidence="10 11">11-183</strain>
    </source>
</reference>
<feature type="domain" description="Radical SAM core" evidence="9">
    <location>
        <begin position="3"/>
        <end position="218"/>
    </location>
</feature>
<feature type="binding site" evidence="8">
    <location>
        <position position="17"/>
    </location>
    <ligand>
        <name>[4Fe-4S] cluster</name>
        <dbReference type="ChEBI" id="CHEBI:49883"/>
        <note>4Fe-4S-S-AdoMet</note>
    </ligand>
</feature>
<dbReference type="AlphaFoldDB" id="A0A1Q8CZA4"/>
<dbReference type="OrthoDB" id="9782387at2"/>
<comment type="caution">
    <text evidence="10">The sequence shown here is derived from an EMBL/GenBank/DDBJ whole genome shotgun (WGS) entry which is preliminary data.</text>
</comment>
<dbReference type="GO" id="GO:0016491">
    <property type="term" value="F:oxidoreductase activity"/>
    <property type="evidence" value="ECO:0007669"/>
    <property type="project" value="UniProtKB-KW"/>
</dbReference>
<dbReference type="GO" id="GO:0051539">
    <property type="term" value="F:4 iron, 4 sulfur cluster binding"/>
    <property type="evidence" value="ECO:0007669"/>
    <property type="project" value="UniProtKB-KW"/>
</dbReference>
<keyword evidence="7 8" id="KW-0411">Iron-sulfur</keyword>
<comment type="catalytic activity">
    <reaction evidence="8">
        <text>[PQQ precursor protein] + S-adenosyl-L-methionine = E-Y cross-linked-[PQQ precursor protein] + 5'-deoxyadenosine + L-methionine + H(+)</text>
        <dbReference type="Rhea" id="RHEA:56836"/>
        <dbReference type="Rhea" id="RHEA-COMP:14800"/>
        <dbReference type="Rhea" id="RHEA-COMP:14801"/>
        <dbReference type="ChEBI" id="CHEBI:15378"/>
        <dbReference type="ChEBI" id="CHEBI:17319"/>
        <dbReference type="ChEBI" id="CHEBI:57844"/>
        <dbReference type="ChEBI" id="CHEBI:59789"/>
        <dbReference type="ChEBI" id="CHEBI:141026"/>
        <dbReference type="ChEBI" id="CHEBI:141027"/>
        <dbReference type="EC" id="1.21.98.4"/>
    </reaction>
</comment>
<dbReference type="GO" id="GO:0018189">
    <property type="term" value="P:pyrroloquinoline quinone biosynthetic process"/>
    <property type="evidence" value="ECO:0007669"/>
    <property type="project" value="UniProtKB-UniRule"/>
</dbReference>
<dbReference type="InterPro" id="IPR017200">
    <property type="entry name" value="PqqE-like"/>
</dbReference>
<dbReference type="InterPro" id="IPR058240">
    <property type="entry name" value="rSAM_sf"/>
</dbReference>
<accession>A0A1Q8CZA4</accession>
<dbReference type="PANTHER" id="PTHR11228:SF7">
    <property type="entry name" value="PQQA PEPTIDE CYCLASE"/>
    <property type="match status" value="1"/>
</dbReference>
<dbReference type="InterPro" id="IPR050377">
    <property type="entry name" value="Radical_SAM_PqqE_MftC-like"/>
</dbReference>
<dbReference type="SFLD" id="SFLDS00029">
    <property type="entry name" value="Radical_SAM"/>
    <property type="match status" value="1"/>
</dbReference>
<comment type="subunit">
    <text evidence="8">Interacts with PqqD. The interaction is necessary for activity of PqqE.</text>
</comment>
<dbReference type="RefSeq" id="WP_075123699.1">
    <property type="nucleotide sequence ID" value="NZ_MSIE01000001.1"/>
</dbReference>
<dbReference type="InterPro" id="IPR013785">
    <property type="entry name" value="Aldolase_TIM"/>
</dbReference>
<dbReference type="STRING" id="1912961.BU204_01245"/>
<proteinExistence type="inferred from homology"/>
<dbReference type="GO" id="GO:0009975">
    <property type="term" value="F:cyclase activity"/>
    <property type="evidence" value="ECO:0007669"/>
    <property type="project" value="UniProtKB-UniRule"/>
</dbReference>
<comment type="similarity">
    <text evidence="8">Belongs to the radical SAM superfamily. PqqE family.</text>
</comment>
<dbReference type="EC" id="1.21.98.4" evidence="8"/>
<comment type="function">
    <text evidence="8">Catalyzes the cross-linking of a glutamate residue and a tyrosine residue in the PqqA protein as part of the biosynthesis of pyrroloquinoline quinone (PQQ).</text>
</comment>
<evidence type="ECO:0000256" key="3">
    <source>
        <dbReference type="ARBA" id="ARBA00022723"/>
    </source>
</evidence>
<dbReference type="InterPro" id="IPR011843">
    <property type="entry name" value="PQQ_synth_PqqE_bac"/>
</dbReference>
<comment type="pathway">
    <text evidence="8">Cofactor biosynthesis; pyrroloquinoline quinone biosynthesis.</text>
</comment>
<dbReference type="CDD" id="cd01335">
    <property type="entry name" value="Radical_SAM"/>
    <property type="match status" value="1"/>
</dbReference>
<evidence type="ECO:0000256" key="8">
    <source>
        <dbReference type="HAMAP-Rule" id="MF_00660"/>
    </source>
</evidence>
<dbReference type="GO" id="GO:1904047">
    <property type="term" value="F:S-adenosyl-L-methionine binding"/>
    <property type="evidence" value="ECO:0007669"/>
    <property type="project" value="UniProtKB-UniRule"/>
</dbReference>
<dbReference type="UniPathway" id="UPA00539"/>
<evidence type="ECO:0000256" key="6">
    <source>
        <dbReference type="ARBA" id="ARBA00023004"/>
    </source>
</evidence>
<dbReference type="GO" id="GO:0005506">
    <property type="term" value="F:iron ion binding"/>
    <property type="evidence" value="ECO:0007669"/>
    <property type="project" value="UniProtKB-UniRule"/>
</dbReference>
<dbReference type="InterPro" id="IPR023885">
    <property type="entry name" value="4Fe4S-binding_SPASM_dom"/>
</dbReference>
<keyword evidence="6 8" id="KW-0408">Iron</keyword>
<protein>
    <recommendedName>
        <fullName evidence="8">PqqA peptide cyclase</fullName>
        <ecNumber evidence="8">1.21.98.4</ecNumber>
    </recommendedName>
    <alternativeName>
        <fullName evidence="8">Coenzyme PQQ synthesis protein E</fullName>
    </alternativeName>
</protein>
<evidence type="ECO:0000256" key="2">
    <source>
        <dbReference type="ARBA" id="ARBA00022691"/>
    </source>
</evidence>
<keyword evidence="11" id="KW-1185">Reference proteome</keyword>
<dbReference type="Proteomes" id="UP000185596">
    <property type="component" value="Unassembled WGS sequence"/>
</dbReference>
<comment type="cofactor">
    <cofactor evidence="8">
        <name>[4Fe-4S] cluster</name>
        <dbReference type="ChEBI" id="CHEBI:49883"/>
    </cofactor>
    <text evidence="8">Binds 1 [4Fe-4S] cluster. The cluster is coordinated with 3 cysteines and an exchangeable S-adenosyl-L-methionine.</text>
</comment>
<evidence type="ECO:0000313" key="10">
    <source>
        <dbReference type="EMBL" id="OLF19665.1"/>
    </source>
</evidence>
<name>A0A1Q8CZA4_9PSEU</name>
<dbReference type="PIRSF" id="PIRSF037420">
    <property type="entry name" value="PQQ_syn_pqqE"/>
    <property type="match status" value="1"/>
</dbReference>
<dbReference type="HAMAP" id="MF_00660">
    <property type="entry name" value="PqqE"/>
    <property type="match status" value="1"/>
</dbReference>
<dbReference type="SFLD" id="SFLDG01067">
    <property type="entry name" value="SPASM/twitch_domain_containing"/>
    <property type="match status" value="1"/>
</dbReference>
<evidence type="ECO:0000256" key="5">
    <source>
        <dbReference type="ARBA" id="ARBA00023002"/>
    </source>
</evidence>
<sequence>MTVEPPLGMLAELTHRCPLHCPYCSNPLELAAKRDELTTAEWLDVLDAARDLGVLQVHMSGGEPLLRPDLPELVTRAADLGCYVNLVTSGLGLTAARLADLVDRGLAHVQLSVQAADATRADQIAGAKAHSRKIDAAAVVREAGLPLSVNVVLHRANHDQVAALIDLAERMGADRLELANTQYYGWALRNRAALMPTPEQLAAAEPIVRAATERLRGRMEIVYVVADYYERFPKPCMYGWGARQLTVAPNGDVLPCPAASVITTLPVENVRTRPLREIWYDSVSFGAFRGEGWMRDPCRTCDRRALDYGGCRCQAFMLTGDAAATDPVCSRSPQRPVVDAILAAQPEADVPDFVMRAPTVARAEPSRTQTRAGSR</sequence>
<keyword evidence="1 8" id="KW-0004">4Fe-4S</keyword>
<dbReference type="SUPFAM" id="SSF102114">
    <property type="entry name" value="Radical SAM enzymes"/>
    <property type="match status" value="1"/>
</dbReference>
<evidence type="ECO:0000256" key="7">
    <source>
        <dbReference type="ARBA" id="ARBA00023014"/>
    </source>
</evidence>
<dbReference type="InterPro" id="IPR007197">
    <property type="entry name" value="rSAM"/>
</dbReference>
<keyword evidence="5 8" id="KW-0560">Oxidoreductase</keyword>
<feature type="binding site" evidence="8">
    <location>
        <position position="24"/>
    </location>
    <ligand>
        <name>[4Fe-4S] cluster</name>
        <dbReference type="ChEBI" id="CHEBI:49883"/>
        <note>4Fe-4S-S-AdoMet</note>
    </ligand>
</feature>
<evidence type="ECO:0000256" key="1">
    <source>
        <dbReference type="ARBA" id="ARBA00022485"/>
    </source>
</evidence>